<protein>
    <submittedName>
        <fullName evidence="2">Uncharacterized protein</fullName>
    </submittedName>
</protein>
<name>A0A834G6L0_RHOSS</name>
<dbReference type="EMBL" id="WJXA01000012">
    <property type="protein sequence ID" value="KAF7124877.1"/>
    <property type="molecule type" value="Genomic_DNA"/>
</dbReference>
<accession>A0A834G6L0</accession>
<proteinExistence type="predicted"/>
<evidence type="ECO:0000256" key="1">
    <source>
        <dbReference type="SAM" id="MobiDB-lite"/>
    </source>
</evidence>
<evidence type="ECO:0000313" key="3">
    <source>
        <dbReference type="Proteomes" id="UP000626092"/>
    </source>
</evidence>
<feature type="region of interest" description="Disordered" evidence="1">
    <location>
        <begin position="1"/>
        <end position="82"/>
    </location>
</feature>
<feature type="compositionally biased region" description="Low complexity" evidence="1">
    <location>
        <begin position="73"/>
        <end position="82"/>
    </location>
</feature>
<comment type="caution">
    <text evidence="2">The sequence shown here is derived from an EMBL/GenBank/DDBJ whole genome shotgun (WGS) entry which is preliminary data.</text>
</comment>
<reference evidence="2" key="1">
    <citation type="submission" date="2019-11" db="EMBL/GenBank/DDBJ databases">
        <authorList>
            <person name="Liu Y."/>
            <person name="Hou J."/>
            <person name="Li T.-Q."/>
            <person name="Guan C.-H."/>
            <person name="Wu X."/>
            <person name="Wu H.-Z."/>
            <person name="Ling F."/>
            <person name="Zhang R."/>
            <person name="Shi X.-G."/>
            <person name="Ren J.-P."/>
            <person name="Chen E.-F."/>
            <person name="Sun J.-M."/>
        </authorList>
    </citation>
    <scope>NUCLEOTIDE SEQUENCE</scope>
    <source>
        <strain evidence="2">Adult_tree_wgs_1</strain>
        <tissue evidence="2">Leaves</tissue>
    </source>
</reference>
<dbReference type="AlphaFoldDB" id="A0A834G6L0"/>
<dbReference type="Proteomes" id="UP000626092">
    <property type="component" value="Unassembled WGS sequence"/>
</dbReference>
<evidence type="ECO:0000313" key="2">
    <source>
        <dbReference type="EMBL" id="KAF7124877.1"/>
    </source>
</evidence>
<gene>
    <name evidence="2" type="ORF">RHSIM_Rhsim12G0094600</name>
</gene>
<organism evidence="2 3">
    <name type="scientific">Rhododendron simsii</name>
    <name type="common">Sims's rhododendron</name>
    <dbReference type="NCBI Taxonomy" id="118357"/>
    <lineage>
        <taxon>Eukaryota</taxon>
        <taxon>Viridiplantae</taxon>
        <taxon>Streptophyta</taxon>
        <taxon>Embryophyta</taxon>
        <taxon>Tracheophyta</taxon>
        <taxon>Spermatophyta</taxon>
        <taxon>Magnoliopsida</taxon>
        <taxon>eudicotyledons</taxon>
        <taxon>Gunneridae</taxon>
        <taxon>Pentapetalae</taxon>
        <taxon>asterids</taxon>
        <taxon>Ericales</taxon>
        <taxon>Ericaceae</taxon>
        <taxon>Ericoideae</taxon>
        <taxon>Rhodoreae</taxon>
        <taxon>Rhododendron</taxon>
    </lineage>
</organism>
<feature type="compositionally biased region" description="Low complexity" evidence="1">
    <location>
        <begin position="30"/>
        <end position="46"/>
    </location>
</feature>
<feature type="compositionally biased region" description="Polar residues" evidence="1">
    <location>
        <begin position="15"/>
        <end position="26"/>
    </location>
</feature>
<sequence>MSGHHVHCRGERRQAGSTLTYPTTPRTLIPSASATSPTTPTTFTATRLPLRLPGSTDPKALHQVPNPREETEAAACEDGGEEAAAAWEDEASTLVVEREEVAALVCEDGGEEAVAAWEDEASTCTGELQRVSGELQRSKALHLVADESEALHNAAHITPMGEDGGCGSGGAGWGRGRKGWCGSVGSQRTEEMVVVRLRGGGNGWQSSVDWGEESGGAVEEERRGGCFGCSWARGGGGGGD</sequence>
<keyword evidence="3" id="KW-1185">Reference proteome</keyword>